<feature type="compositionally biased region" description="Basic and acidic residues" evidence="1">
    <location>
        <begin position="205"/>
        <end position="229"/>
    </location>
</feature>
<organism evidence="3 4">
    <name type="scientific">Athelia psychrophila</name>
    <dbReference type="NCBI Taxonomy" id="1759441"/>
    <lineage>
        <taxon>Eukaryota</taxon>
        <taxon>Fungi</taxon>
        <taxon>Dikarya</taxon>
        <taxon>Basidiomycota</taxon>
        <taxon>Agaricomycotina</taxon>
        <taxon>Agaricomycetes</taxon>
        <taxon>Agaricomycetidae</taxon>
        <taxon>Atheliales</taxon>
        <taxon>Atheliaceae</taxon>
        <taxon>Athelia</taxon>
    </lineage>
</organism>
<dbReference type="PANTHER" id="PTHR12496:SF0">
    <property type="entry name" value="METHYLTRANSFERASE DOMAIN-CONTAINING PROTEIN"/>
    <property type="match status" value="1"/>
</dbReference>
<reference evidence="3 4" key="1">
    <citation type="journal article" date="2016" name="Mol. Biol. Evol.">
        <title>Comparative Genomics of Early-Diverging Mushroom-Forming Fungi Provides Insights into the Origins of Lignocellulose Decay Capabilities.</title>
        <authorList>
            <person name="Nagy L.G."/>
            <person name="Riley R."/>
            <person name="Tritt A."/>
            <person name="Adam C."/>
            <person name="Daum C."/>
            <person name="Floudas D."/>
            <person name="Sun H."/>
            <person name="Yadav J.S."/>
            <person name="Pangilinan J."/>
            <person name="Larsson K.H."/>
            <person name="Matsuura K."/>
            <person name="Barry K."/>
            <person name="Labutti K."/>
            <person name="Kuo R."/>
            <person name="Ohm R.A."/>
            <person name="Bhattacharya S.S."/>
            <person name="Shirouzu T."/>
            <person name="Yoshinaga Y."/>
            <person name="Martin F.M."/>
            <person name="Grigoriev I.V."/>
            <person name="Hibbett D.S."/>
        </authorList>
    </citation>
    <scope>NUCLEOTIDE SEQUENCE [LARGE SCALE GENOMIC DNA]</scope>
    <source>
        <strain evidence="3 4">CBS 109695</strain>
    </source>
</reference>
<gene>
    <name evidence="3" type="ORF">FIBSPDRAFT_862900</name>
</gene>
<dbReference type="AlphaFoldDB" id="A0A166HV06"/>
<dbReference type="SUPFAM" id="SSF53335">
    <property type="entry name" value="S-adenosyl-L-methionine-dependent methyltransferases"/>
    <property type="match status" value="1"/>
</dbReference>
<dbReference type="STRING" id="436010.A0A166HV06"/>
<dbReference type="InterPro" id="IPR025714">
    <property type="entry name" value="Methyltranfer_dom"/>
</dbReference>
<feature type="region of interest" description="Disordered" evidence="1">
    <location>
        <begin position="111"/>
        <end position="132"/>
    </location>
</feature>
<dbReference type="Pfam" id="PF13679">
    <property type="entry name" value="Methyltransf_32"/>
    <property type="match status" value="1"/>
</dbReference>
<evidence type="ECO:0000259" key="2">
    <source>
        <dbReference type="Pfam" id="PF13679"/>
    </source>
</evidence>
<feature type="region of interest" description="Disordered" evidence="1">
    <location>
        <begin position="203"/>
        <end position="229"/>
    </location>
</feature>
<dbReference type="OrthoDB" id="10258156at2759"/>
<proteinExistence type="predicted"/>
<evidence type="ECO:0000313" key="4">
    <source>
        <dbReference type="Proteomes" id="UP000076532"/>
    </source>
</evidence>
<name>A0A166HV06_9AGAM</name>
<dbReference type="PANTHER" id="PTHR12496">
    <property type="entry name" value="CGI-41 METHYLTRANSFERASE"/>
    <property type="match status" value="1"/>
</dbReference>
<dbReference type="Proteomes" id="UP000076532">
    <property type="component" value="Unassembled WGS sequence"/>
</dbReference>
<sequence length="553" mass="60752">MPLHLSAHEQVQKRVTQIHNLLQSPLASSLLATHPNDLNGKRDVPSEWGWWDSCGSGFGPPGAKEVDSREEWLELVRYYNGTDRSAVHADLKELVDQIRALELSRDPIPIPASSFAQNEQAKPGKQSSYGMSPKKTHEVLRMSAFVSSLLPPSTPSNGDAAGRSRPQVVDIGAGQGYLTRAIASLPCHPRLLALDGDAAQTTGAERWESRAQKRTRAIEETGGDHKRDGITHKTIHITPETLMDAVDEWIPPGEQDEVVYVALHACGSLTPSILRAILQGMKKTVSGDKQNGSAKHSHRTRVRGAVIVGCCYNLMEGADFPLSQVLTLTHAEPLPIAYRHLAAQIPGTWLQLENGALNIKQDTRLSIRKVVWRAMVGRMIASVPFELSPSHHTSTAPSVPMPAQPQPPIYSRRPITEESCEKKGTGETPTHARLGKINDRHYVSWEAFLSAAGEKMGIDFASSSFSSMPEWEEQDRRTMEMRLATLHVMRCLLGPLVESLILLDRLVWVREQLQAIGEAKFEAELVNLFDQETGSGRNVAIVIRPKAAGDAAG</sequence>
<protein>
    <recommendedName>
        <fullName evidence="2">Methyltransferase domain-containing protein</fullName>
    </recommendedName>
</protein>
<dbReference type="InterPro" id="IPR052220">
    <property type="entry name" value="METTL25"/>
</dbReference>
<evidence type="ECO:0000256" key="1">
    <source>
        <dbReference type="SAM" id="MobiDB-lite"/>
    </source>
</evidence>
<keyword evidence="4" id="KW-1185">Reference proteome</keyword>
<evidence type="ECO:0000313" key="3">
    <source>
        <dbReference type="EMBL" id="KZP19265.1"/>
    </source>
</evidence>
<accession>A0A166HV06</accession>
<dbReference type="EMBL" id="KV417565">
    <property type="protein sequence ID" value="KZP19265.1"/>
    <property type="molecule type" value="Genomic_DNA"/>
</dbReference>
<dbReference type="InterPro" id="IPR029063">
    <property type="entry name" value="SAM-dependent_MTases_sf"/>
</dbReference>
<feature type="domain" description="Methyltransferase" evidence="2">
    <location>
        <begin position="134"/>
        <end position="281"/>
    </location>
</feature>
<feature type="compositionally biased region" description="Polar residues" evidence="1">
    <location>
        <begin position="114"/>
        <end position="130"/>
    </location>
</feature>